<dbReference type="GO" id="GO:0004817">
    <property type="term" value="F:cysteine-tRNA ligase activity"/>
    <property type="evidence" value="ECO:0007669"/>
    <property type="project" value="UniProtKB-EC"/>
</dbReference>
<gene>
    <name evidence="20" type="ORF">CHIRRI_LOCUS1617</name>
</gene>
<evidence type="ECO:0000256" key="12">
    <source>
        <dbReference type="ARBA" id="ARBA00043868"/>
    </source>
</evidence>
<accession>A0A9N9WNC6</accession>
<dbReference type="InterPro" id="IPR014729">
    <property type="entry name" value="Rossmann-like_a/b/a_fold"/>
</dbReference>
<dbReference type="CDD" id="cd00672">
    <property type="entry name" value="CysRS_core"/>
    <property type="match status" value="1"/>
</dbReference>
<comment type="catalytic activity">
    <reaction evidence="15">
        <text>2 L-cysteine = S-sulfanyl-L-cysteine + L-alanine</text>
        <dbReference type="Rhea" id="RHEA:78543"/>
        <dbReference type="ChEBI" id="CHEBI:35235"/>
        <dbReference type="ChEBI" id="CHEBI:57972"/>
        <dbReference type="ChEBI" id="CHEBI:58591"/>
    </reaction>
    <physiologicalReaction direction="left-to-right" evidence="15">
        <dbReference type="Rhea" id="RHEA:78544"/>
    </physiologicalReaction>
</comment>
<dbReference type="PANTHER" id="PTHR10890">
    <property type="entry name" value="CYSTEINYL-TRNA SYNTHETASE"/>
    <property type="match status" value="1"/>
</dbReference>
<evidence type="ECO:0000256" key="2">
    <source>
        <dbReference type="ARBA" id="ARBA00005594"/>
    </source>
</evidence>
<evidence type="ECO:0000256" key="8">
    <source>
        <dbReference type="ARBA" id="ARBA00022840"/>
    </source>
</evidence>
<protein>
    <recommendedName>
        <fullName evidence="3">cysteine--tRNA ligase</fullName>
        <ecNumber evidence="3">6.1.1.16</ecNumber>
    </recommendedName>
    <alternativeName>
        <fullName evidence="11">Cysteinyl-tRNA synthetase</fullName>
    </alternativeName>
</protein>
<comment type="catalytic activity">
    <reaction evidence="14">
        <text>S-disulfanyl-L-cysteine + tRNA(Cys) + ATP = (S)-disulfanyl-L-cysteinyl-tRNA(Cys) + AMP + diphosphate</text>
        <dbReference type="Rhea" id="RHEA:78651"/>
        <dbReference type="Rhea" id="RHEA-COMP:9661"/>
        <dbReference type="Rhea" id="RHEA-COMP:19120"/>
        <dbReference type="ChEBI" id="CHEBI:30616"/>
        <dbReference type="ChEBI" id="CHEBI:33019"/>
        <dbReference type="ChEBI" id="CHEBI:78442"/>
        <dbReference type="ChEBI" id="CHEBI:229465"/>
        <dbReference type="ChEBI" id="CHEBI:229521"/>
        <dbReference type="ChEBI" id="CHEBI:456215"/>
    </reaction>
    <physiologicalReaction direction="left-to-right" evidence="14">
        <dbReference type="Rhea" id="RHEA:78652"/>
    </physiologicalReaction>
</comment>
<dbReference type="Gene3D" id="1.20.120.1910">
    <property type="entry name" value="Cysteine-tRNA ligase, C-terminal anti-codon recognition domain"/>
    <property type="match status" value="1"/>
</dbReference>
<evidence type="ECO:0000313" key="20">
    <source>
        <dbReference type="EMBL" id="CAG9798635.1"/>
    </source>
</evidence>
<keyword evidence="10" id="KW-0030">Aminoacyl-tRNA synthetase</keyword>
<evidence type="ECO:0000256" key="11">
    <source>
        <dbReference type="ARBA" id="ARBA00031499"/>
    </source>
</evidence>
<dbReference type="GO" id="GO:0005737">
    <property type="term" value="C:cytoplasm"/>
    <property type="evidence" value="ECO:0007669"/>
    <property type="project" value="TreeGrafter"/>
</dbReference>
<dbReference type="EC" id="6.1.1.16" evidence="3"/>
<evidence type="ECO:0000256" key="5">
    <source>
        <dbReference type="ARBA" id="ARBA00022723"/>
    </source>
</evidence>
<proteinExistence type="inferred from homology"/>
<dbReference type="NCBIfam" id="TIGR00435">
    <property type="entry name" value="cysS"/>
    <property type="match status" value="1"/>
</dbReference>
<dbReference type="GO" id="GO:0046872">
    <property type="term" value="F:metal ion binding"/>
    <property type="evidence" value="ECO:0007669"/>
    <property type="project" value="UniProtKB-KW"/>
</dbReference>
<evidence type="ECO:0000256" key="4">
    <source>
        <dbReference type="ARBA" id="ARBA00022598"/>
    </source>
</evidence>
<dbReference type="Gene3D" id="3.40.50.620">
    <property type="entry name" value="HUPs"/>
    <property type="match status" value="1"/>
</dbReference>
<dbReference type="EMBL" id="OU895877">
    <property type="protein sequence ID" value="CAG9798635.1"/>
    <property type="molecule type" value="Genomic_DNA"/>
</dbReference>
<comment type="catalytic activity">
    <reaction evidence="18">
        <text>tRNA(Cys) + L-cysteine + ATP = L-cysteinyl-tRNA(Cys) + AMP + diphosphate</text>
        <dbReference type="Rhea" id="RHEA:17773"/>
        <dbReference type="Rhea" id="RHEA-COMP:9661"/>
        <dbReference type="Rhea" id="RHEA-COMP:9679"/>
        <dbReference type="ChEBI" id="CHEBI:30616"/>
        <dbReference type="ChEBI" id="CHEBI:33019"/>
        <dbReference type="ChEBI" id="CHEBI:35235"/>
        <dbReference type="ChEBI" id="CHEBI:78442"/>
        <dbReference type="ChEBI" id="CHEBI:78517"/>
        <dbReference type="ChEBI" id="CHEBI:456215"/>
        <dbReference type="EC" id="6.1.1.16"/>
    </reaction>
    <physiologicalReaction direction="right-to-left" evidence="18">
        <dbReference type="Rhea" id="RHEA:17775"/>
    </physiologicalReaction>
</comment>
<comment type="cofactor">
    <cofactor evidence="1">
        <name>Zn(2+)</name>
        <dbReference type="ChEBI" id="CHEBI:29105"/>
    </cofactor>
</comment>
<keyword evidence="8" id="KW-0067">ATP-binding</keyword>
<sequence length="508" mass="58788">MFSSLKTLKFTFINFNSSRRFCHEITDGIQVYSYRHKHKVPLVLKNPLYSSWYTCGPTVYDSAHIGHASTYVRLDIIQRILRNHFNINLVTCMNITNIDDKIIKRSHETGKNWKLLAEEYEAEFWEDLNKLNVQHPDIKLRVTDKIPEILEFIEEIENKEFTKIGTDGSVYFKTTCYRNYGKLHNVVLDDPSTAEFALWKAAKENEPYWESKYGKGRPGWHIECSTLASLIFGSQLDFHAGGIDLKFPHHENEEAQSCVYHNCGDWVQNWIHTGHLHLKGQSEKMSKSLKNTICIQDLLKEYSSDQFRMACLLSHYRSSIEFGPELMDTADKILKRLNSFKSDVKAFMNGLKVDGYIDEELLGSQFFECKKNVDLALKDDFHTAVCIGHVSELMKMTSKMINSTDNHLSSNSPAFDKVLLQSVLNYIDKLFSTFGISESNSSKETCDKVHIENVIDSIIKVRNDIRIRAKESKNKEMFIICDEIRSKMKENQIEIKDHGNLSSWTKIK</sequence>
<keyword evidence="4" id="KW-0436">Ligase</keyword>
<dbReference type="PANTHER" id="PTHR10890:SF27">
    <property type="entry name" value="CYSTEINE--TRNA LIGASE, MITOCHONDRIAL-RELATED"/>
    <property type="match status" value="1"/>
</dbReference>
<evidence type="ECO:0000313" key="21">
    <source>
        <dbReference type="Proteomes" id="UP001153620"/>
    </source>
</evidence>
<keyword evidence="9" id="KW-0648">Protein biosynthesis</keyword>
<feature type="domain" description="tRNA synthetases class I catalytic" evidence="19">
    <location>
        <begin position="51"/>
        <end position="330"/>
    </location>
</feature>
<evidence type="ECO:0000256" key="1">
    <source>
        <dbReference type="ARBA" id="ARBA00001947"/>
    </source>
</evidence>
<comment type="catalytic activity">
    <reaction evidence="16">
        <text>S-sulfanyl-L-cysteine + L-cysteine = S-disulfanyl-L-cysteine + L-alanine</text>
        <dbReference type="Rhea" id="RHEA:78627"/>
        <dbReference type="ChEBI" id="CHEBI:35235"/>
        <dbReference type="ChEBI" id="CHEBI:57972"/>
        <dbReference type="ChEBI" id="CHEBI:58591"/>
        <dbReference type="ChEBI" id="CHEBI:229465"/>
    </reaction>
    <physiologicalReaction direction="left-to-right" evidence="16">
        <dbReference type="Rhea" id="RHEA:78628"/>
    </physiologicalReaction>
</comment>
<reference evidence="20" key="1">
    <citation type="submission" date="2022-01" db="EMBL/GenBank/DDBJ databases">
        <authorList>
            <person name="King R."/>
        </authorList>
    </citation>
    <scope>NUCLEOTIDE SEQUENCE</scope>
</reference>
<evidence type="ECO:0000256" key="3">
    <source>
        <dbReference type="ARBA" id="ARBA00012832"/>
    </source>
</evidence>
<comment type="similarity">
    <text evidence="2">Belongs to the class-I aminoacyl-tRNA synthetase family.</text>
</comment>
<evidence type="ECO:0000256" key="13">
    <source>
        <dbReference type="ARBA" id="ARBA00045476"/>
    </source>
</evidence>
<evidence type="ECO:0000256" key="6">
    <source>
        <dbReference type="ARBA" id="ARBA00022741"/>
    </source>
</evidence>
<dbReference type="Proteomes" id="UP001153620">
    <property type="component" value="Chromosome 1"/>
</dbReference>
<reference evidence="20" key="2">
    <citation type="submission" date="2022-10" db="EMBL/GenBank/DDBJ databases">
        <authorList>
            <consortium name="ENA_rothamsted_submissions"/>
            <consortium name="culmorum"/>
            <person name="King R."/>
        </authorList>
    </citation>
    <scope>NUCLEOTIDE SEQUENCE</scope>
</reference>
<dbReference type="InterPro" id="IPR009080">
    <property type="entry name" value="tRNAsynth_Ia_anticodon-bd"/>
</dbReference>
<comment type="function">
    <text evidence="12">Mitochondrial cysteine-specific aminoacyl-tRNA synthetase that catalyzes the ATP-dependent ligation of cysteine to tRNA(Cys).</text>
</comment>
<evidence type="ECO:0000259" key="19">
    <source>
        <dbReference type="Pfam" id="PF01406"/>
    </source>
</evidence>
<keyword evidence="5" id="KW-0479">Metal-binding</keyword>
<dbReference type="OrthoDB" id="438179at2759"/>
<dbReference type="InterPro" id="IPR032678">
    <property type="entry name" value="tRNA-synt_1_cat_dom"/>
</dbReference>
<evidence type="ECO:0000256" key="16">
    <source>
        <dbReference type="ARBA" id="ARBA00047731"/>
    </source>
</evidence>
<dbReference type="InterPro" id="IPR024909">
    <property type="entry name" value="Cys-tRNA/MSH_ligase"/>
</dbReference>
<keyword evidence="6" id="KW-0547">Nucleotide-binding</keyword>
<dbReference type="Pfam" id="PF01406">
    <property type="entry name" value="tRNA-synt_1e"/>
    <property type="match status" value="1"/>
</dbReference>
<comment type="catalytic activity">
    <reaction evidence="17">
        <text>S-sulfanyl-L-cysteine + tRNA(Cys) + ATP = (S)-sulfanyl-L-cysteinyl-tRNA(Cys) + AMP + diphosphate</text>
        <dbReference type="Rhea" id="RHEA:78647"/>
        <dbReference type="Rhea" id="RHEA-COMP:9661"/>
        <dbReference type="Rhea" id="RHEA-COMP:19119"/>
        <dbReference type="ChEBI" id="CHEBI:30616"/>
        <dbReference type="ChEBI" id="CHEBI:33019"/>
        <dbReference type="ChEBI" id="CHEBI:58591"/>
        <dbReference type="ChEBI" id="CHEBI:78442"/>
        <dbReference type="ChEBI" id="CHEBI:229520"/>
        <dbReference type="ChEBI" id="CHEBI:456215"/>
    </reaction>
    <physiologicalReaction direction="left-to-right" evidence="17">
        <dbReference type="Rhea" id="RHEA:78648"/>
    </physiologicalReaction>
</comment>
<evidence type="ECO:0000256" key="15">
    <source>
        <dbReference type="ARBA" id="ARBA00047548"/>
    </source>
</evidence>
<keyword evidence="7" id="KW-0862">Zinc</keyword>
<evidence type="ECO:0000256" key="7">
    <source>
        <dbReference type="ARBA" id="ARBA00022833"/>
    </source>
</evidence>
<name>A0A9N9WNC6_9DIPT</name>
<organism evidence="20 21">
    <name type="scientific">Chironomus riparius</name>
    <dbReference type="NCBI Taxonomy" id="315576"/>
    <lineage>
        <taxon>Eukaryota</taxon>
        <taxon>Metazoa</taxon>
        <taxon>Ecdysozoa</taxon>
        <taxon>Arthropoda</taxon>
        <taxon>Hexapoda</taxon>
        <taxon>Insecta</taxon>
        <taxon>Pterygota</taxon>
        <taxon>Neoptera</taxon>
        <taxon>Endopterygota</taxon>
        <taxon>Diptera</taxon>
        <taxon>Nematocera</taxon>
        <taxon>Chironomoidea</taxon>
        <taxon>Chironomidae</taxon>
        <taxon>Chironominae</taxon>
        <taxon>Chironomus</taxon>
    </lineage>
</organism>
<evidence type="ECO:0000256" key="14">
    <source>
        <dbReference type="ARBA" id="ARBA00047499"/>
    </source>
</evidence>
<dbReference type="InterPro" id="IPR015803">
    <property type="entry name" value="Cys-tRNA-ligase"/>
</dbReference>
<comment type="function">
    <text evidence="13">In addition to its role as an aminoacyl-tRNA synthetase, has also cysteine persulfide synthase activity. Produces reactive persulfide species such as cysteine persulfide (CysSSH) from substrate cysteine and mediate direct incorporation of CysSSH into proteins during translations, resulting in protein persulfides and polysulfides. CysSSHs behave as potent antioxidants and cellular protectants.</text>
</comment>
<evidence type="ECO:0000256" key="18">
    <source>
        <dbReference type="ARBA" id="ARBA00049046"/>
    </source>
</evidence>
<evidence type="ECO:0000256" key="9">
    <source>
        <dbReference type="ARBA" id="ARBA00022917"/>
    </source>
</evidence>
<dbReference type="GO" id="GO:0006423">
    <property type="term" value="P:cysteinyl-tRNA aminoacylation"/>
    <property type="evidence" value="ECO:0007669"/>
    <property type="project" value="InterPro"/>
</dbReference>
<keyword evidence="21" id="KW-1185">Reference proteome</keyword>
<dbReference type="SUPFAM" id="SSF47323">
    <property type="entry name" value="Anticodon-binding domain of a subclass of class I aminoacyl-tRNA synthetases"/>
    <property type="match status" value="1"/>
</dbReference>
<dbReference type="GO" id="GO:0005524">
    <property type="term" value="F:ATP binding"/>
    <property type="evidence" value="ECO:0007669"/>
    <property type="project" value="UniProtKB-KW"/>
</dbReference>
<dbReference type="HAMAP" id="MF_00041">
    <property type="entry name" value="Cys_tRNA_synth"/>
    <property type="match status" value="1"/>
</dbReference>
<dbReference type="SUPFAM" id="SSF52374">
    <property type="entry name" value="Nucleotidylyl transferase"/>
    <property type="match status" value="1"/>
</dbReference>
<evidence type="ECO:0000256" key="10">
    <source>
        <dbReference type="ARBA" id="ARBA00023146"/>
    </source>
</evidence>
<evidence type="ECO:0000256" key="17">
    <source>
        <dbReference type="ARBA" id="ARBA00048609"/>
    </source>
</evidence>
<dbReference type="AlphaFoldDB" id="A0A9N9WNC6"/>
<dbReference type="PRINTS" id="PR00983">
    <property type="entry name" value="TRNASYNTHCYS"/>
</dbReference>